<evidence type="ECO:0000313" key="2">
    <source>
        <dbReference type="Proteomes" id="UP000256424"/>
    </source>
</evidence>
<dbReference type="RefSeq" id="WP_104762501.1">
    <property type="nucleotide sequence ID" value="NZ_FZPM01000005.1"/>
</dbReference>
<accession>A0A3D8J8B4</accession>
<protein>
    <submittedName>
        <fullName evidence="1">Uncharacterized protein</fullName>
    </submittedName>
</protein>
<proteinExistence type="predicted"/>
<reference evidence="1 2" key="1">
    <citation type="submission" date="2018-04" db="EMBL/GenBank/DDBJ databases">
        <title>Novel Campyloabacter and Helicobacter Species and Strains.</title>
        <authorList>
            <person name="Mannion A.J."/>
            <person name="Shen Z."/>
            <person name="Fox J.G."/>
        </authorList>
    </citation>
    <scope>NUCLEOTIDE SEQUENCE [LARGE SCALE GENOMIC DNA]</scope>
    <source>
        <strain evidence="1 2">MIT 97-5075</strain>
    </source>
</reference>
<gene>
    <name evidence="1" type="ORF">CQA66_00285</name>
</gene>
<keyword evidence="2" id="KW-1185">Reference proteome</keyword>
<dbReference type="EMBL" id="NXLW01000001">
    <property type="protein sequence ID" value="RDU73668.1"/>
    <property type="molecule type" value="Genomic_DNA"/>
</dbReference>
<dbReference type="AlphaFoldDB" id="A0A3D8J8B4"/>
<name>A0A3D8J8B4_9HELI</name>
<dbReference type="Proteomes" id="UP000256424">
    <property type="component" value="Unassembled WGS sequence"/>
</dbReference>
<evidence type="ECO:0000313" key="1">
    <source>
        <dbReference type="EMBL" id="RDU73668.1"/>
    </source>
</evidence>
<dbReference type="OrthoDB" id="5329629at2"/>
<organism evidence="1 2">
    <name type="scientific">Helicobacter aurati</name>
    <dbReference type="NCBI Taxonomy" id="137778"/>
    <lineage>
        <taxon>Bacteria</taxon>
        <taxon>Pseudomonadati</taxon>
        <taxon>Campylobacterota</taxon>
        <taxon>Epsilonproteobacteria</taxon>
        <taxon>Campylobacterales</taxon>
        <taxon>Helicobacteraceae</taxon>
        <taxon>Helicobacter</taxon>
    </lineage>
</organism>
<comment type="caution">
    <text evidence="1">The sequence shown here is derived from an EMBL/GenBank/DDBJ whole genome shotgun (WGS) entry which is preliminary data.</text>
</comment>
<sequence>MSRFSITKIVLMGIFYVVSSAVALTKSNALNFMERSLKQTFGKYKYMNYHCQGDSVVAACMFQPIGNEELQINNLVLETTFLGEDKALQKISGTFQSSWISRTNLFQILPGTSSFACEMSRSLHNESLDFIDHCTIKTARATIIVQAKYFITSPAYRYGGVDVAMSHYEKDFDNVLNRLEILNNTSEYEEKIDEYSLVNDLQKQQKVFNDLRQYNFGIKEIRIDIRTSKLAESVFDVFSRGYYDPHSFNFDDSAHKNTGLSQLYYAQLESLIAAIIRDIAENPSLSNELKKNLYKIVTDTGKMFDIYSHKRSIKLLIRPINSRPINIGEKFFMFRDLLEDNYRDKYLYNFINEYDIRLVPTWE</sequence>